<evidence type="ECO:0000256" key="4">
    <source>
        <dbReference type="RuleBase" id="RU000363"/>
    </source>
</evidence>
<dbReference type="InterPro" id="IPR057326">
    <property type="entry name" value="KR_dom"/>
</dbReference>
<sequence length="318" mass="32026">MDCGCCATFPCYVFEIDYKKGRMVPVPAADQAVESGELAGHHALVTGAAQGIGRAVAETLAERGARVTAVDLSPEVGTLAAPESAYGGALHTRVADLGDAGDLRALGALCEGAPGGGTPGGGAEAAVHPAPSPVDVLVNCAAAYPPGGLLDSTDDDWLRVLRVNVLAGAALARSLARGLIRRQRPGAIVNVGSVQEALPLPGHAAYVTSKGALSAMTGALAVELGEHGIRVNAVSVGLVQSETLNTKLGDGFWAGQDVPPPTLLGRLGTPREAAEAVAFLCSPRSSYVTGAVLAVDGGRRLSRRTDPQLPAAPQGGAV</sequence>
<dbReference type="CDD" id="cd05233">
    <property type="entry name" value="SDR_c"/>
    <property type="match status" value="1"/>
</dbReference>
<dbReference type="PANTHER" id="PTHR24321">
    <property type="entry name" value="DEHYDROGENASES, SHORT CHAIN"/>
    <property type="match status" value="1"/>
</dbReference>
<dbReference type="SUPFAM" id="SSF51735">
    <property type="entry name" value="NAD(P)-binding Rossmann-fold domains"/>
    <property type="match status" value="1"/>
</dbReference>
<dbReference type="SMART" id="SM00822">
    <property type="entry name" value="PKS_KR"/>
    <property type="match status" value="1"/>
</dbReference>
<dbReference type="PROSITE" id="PS00061">
    <property type="entry name" value="ADH_SHORT"/>
    <property type="match status" value="1"/>
</dbReference>
<dbReference type="PRINTS" id="PR00080">
    <property type="entry name" value="SDRFAMILY"/>
</dbReference>
<dbReference type="KEGG" id="sarm:DVA86_02105"/>
<dbReference type="AlphaFoldDB" id="A0A345XIZ9"/>
<dbReference type="EMBL" id="CP031320">
    <property type="protein sequence ID" value="AXK31615.1"/>
    <property type="molecule type" value="Genomic_DNA"/>
</dbReference>
<dbReference type="Pfam" id="PF00106">
    <property type="entry name" value="adh_short"/>
    <property type="match status" value="1"/>
</dbReference>
<evidence type="ECO:0000313" key="7">
    <source>
        <dbReference type="Proteomes" id="UP000254425"/>
    </source>
</evidence>
<dbReference type="Gene3D" id="3.40.50.720">
    <property type="entry name" value="NAD(P)-binding Rossmann-like Domain"/>
    <property type="match status" value="1"/>
</dbReference>
<feature type="domain" description="Ketoreductase" evidence="5">
    <location>
        <begin position="41"/>
        <end position="242"/>
    </location>
</feature>
<dbReference type="InterPro" id="IPR002347">
    <property type="entry name" value="SDR_fam"/>
</dbReference>
<keyword evidence="7" id="KW-1185">Reference proteome</keyword>
<evidence type="ECO:0000256" key="1">
    <source>
        <dbReference type="ARBA" id="ARBA00006484"/>
    </source>
</evidence>
<reference evidence="6 7" key="1">
    <citation type="submission" date="2018-07" db="EMBL/GenBank/DDBJ databases">
        <title>Draft genome of the type strain Streptomyces armeniacus ATCC 15676.</title>
        <authorList>
            <person name="Labana P."/>
            <person name="Gosse J.T."/>
            <person name="Boddy C.N."/>
        </authorList>
    </citation>
    <scope>NUCLEOTIDE SEQUENCE [LARGE SCALE GENOMIC DNA]</scope>
    <source>
        <strain evidence="6 7">ATCC 15676</strain>
    </source>
</reference>
<protein>
    <submittedName>
        <fullName evidence="6">SDR family NAD(P)-dependent oxidoreductase</fullName>
    </submittedName>
</protein>
<organism evidence="6 7">
    <name type="scientific">Streptomyces armeniacus</name>
    <dbReference type="NCBI Taxonomy" id="83291"/>
    <lineage>
        <taxon>Bacteria</taxon>
        <taxon>Bacillati</taxon>
        <taxon>Actinomycetota</taxon>
        <taxon>Actinomycetes</taxon>
        <taxon>Kitasatosporales</taxon>
        <taxon>Streptomycetaceae</taxon>
        <taxon>Streptomyces</taxon>
    </lineage>
</organism>
<evidence type="ECO:0000256" key="3">
    <source>
        <dbReference type="ARBA" id="ARBA00023027"/>
    </source>
</evidence>
<dbReference type="GO" id="GO:0016491">
    <property type="term" value="F:oxidoreductase activity"/>
    <property type="evidence" value="ECO:0007669"/>
    <property type="project" value="UniProtKB-KW"/>
</dbReference>
<dbReference type="PRINTS" id="PR00081">
    <property type="entry name" value="GDHRDH"/>
</dbReference>
<accession>A0A345XIZ9</accession>
<dbReference type="PANTHER" id="PTHR24321:SF8">
    <property type="entry name" value="ESTRADIOL 17-BETA-DEHYDROGENASE 8-RELATED"/>
    <property type="match status" value="1"/>
</dbReference>
<evidence type="ECO:0000256" key="2">
    <source>
        <dbReference type="ARBA" id="ARBA00023002"/>
    </source>
</evidence>
<comment type="similarity">
    <text evidence="1 4">Belongs to the short-chain dehydrogenases/reductases (SDR) family.</text>
</comment>
<gene>
    <name evidence="6" type="ORF">DVA86_02105</name>
</gene>
<dbReference type="Pfam" id="PF13561">
    <property type="entry name" value="adh_short_C2"/>
    <property type="match status" value="1"/>
</dbReference>
<evidence type="ECO:0000313" key="6">
    <source>
        <dbReference type="EMBL" id="AXK31615.1"/>
    </source>
</evidence>
<keyword evidence="3" id="KW-0520">NAD</keyword>
<dbReference type="Proteomes" id="UP000254425">
    <property type="component" value="Chromosome"/>
</dbReference>
<name>A0A345XIZ9_9ACTN</name>
<proteinExistence type="inferred from homology"/>
<dbReference type="InterPro" id="IPR036291">
    <property type="entry name" value="NAD(P)-bd_dom_sf"/>
</dbReference>
<evidence type="ECO:0000259" key="5">
    <source>
        <dbReference type="SMART" id="SM00822"/>
    </source>
</evidence>
<dbReference type="InterPro" id="IPR020904">
    <property type="entry name" value="Sc_DH/Rdtase_CS"/>
</dbReference>
<dbReference type="FunFam" id="3.40.50.720:FF:000084">
    <property type="entry name" value="Short-chain dehydrogenase reductase"/>
    <property type="match status" value="1"/>
</dbReference>
<keyword evidence="2" id="KW-0560">Oxidoreductase</keyword>